<evidence type="ECO:0000313" key="4">
    <source>
        <dbReference type="Proteomes" id="UP001285921"/>
    </source>
</evidence>
<feature type="domain" description="DUF218" evidence="2">
    <location>
        <begin position="54"/>
        <end position="180"/>
    </location>
</feature>
<organism evidence="3 4">
    <name type="scientific">Paenibacillus glycanilyticus</name>
    <dbReference type="NCBI Taxonomy" id="126569"/>
    <lineage>
        <taxon>Bacteria</taxon>
        <taxon>Bacillati</taxon>
        <taxon>Bacillota</taxon>
        <taxon>Bacilli</taxon>
        <taxon>Bacillales</taxon>
        <taxon>Paenibacillaceae</taxon>
        <taxon>Paenibacillus</taxon>
    </lineage>
</organism>
<dbReference type="Gene3D" id="3.40.50.620">
    <property type="entry name" value="HUPs"/>
    <property type="match status" value="1"/>
</dbReference>
<sequence>MKSIVQTGSKSRKRRGLLLFRLFVGLCLLGVLCCGYLLWQINSYDDSKPVEQADAAIVLGASLWSDKPSPALKERLDFADKLYKDGKVKMLILSGGLDRNGSKLTEAQGMRVYLLAKGIPEDKMLLDNAARSTYENLLNSKVIAAEHGLNKLLIVTHDYHAPRALEMARYLDYENVQAAAFRRSAESVQEPVARSAGVRQVEGGCRPAAFRLPFS</sequence>
<dbReference type="PANTHER" id="PTHR30336">
    <property type="entry name" value="INNER MEMBRANE PROTEIN, PROBABLE PERMEASE"/>
    <property type="match status" value="1"/>
</dbReference>
<evidence type="ECO:0000313" key="3">
    <source>
        <dbReference type="EMBL" id="GMK46058.1"/>
    </source>
</evidence>
<dbReference type="Proteomes" id="UP001285921">
    <property type="component" value="Unassembled WGS sequence"/>
</dbReference>
<dbReference type="Pfam" id="PF02698">
    <property type="entry name" value="DUF218"/>
    <property type="match status" value="1"/>
</dbReference>
<evidence type="ECO:0000256" key="1">
    <source>
        <dbReference type="SAM" id="Phobius"/>
    </source>
</evidence>
<dbReference type="InterPro" id="IPR014729">
    <property type="entry name" value="Rossmann-like_a/b/a_fold"/>
</dbReference>
<keyword evidence="1" id="KW-0812">Transmembrane</keyword>
<dbReference type="PANTHER" id="PTHR30336:SF20">
    <property type="entry name" value="DUF218 DOMAIN-CONTAINING PROTEIN"/>
    <property type="match status" value="1"/>
</dbReference>
<accession>A0ABQ6NNC4</accession>
<reference evidence="3 4" key="1">
    <citation type="submission" date="2023-05" db="EMBL/GenBank/DDBJ databases">
        <title>Draft genome of Paenibacillus sp. CCS26.</title>
        <authorList>
            <person name="Akita H."/>
            <person name="Shinto Y."/>
            <person name="Kimura Z."/>
        </authorList>
    </citation>
    <scope>NUCLEOTIDE SEQUENCE [LARGE SCALE GENOMIC DNA]</scope>
    <source>
        <strain evidence="3 4">CCS26</strain>
    </source>
</reference>
<protein>
    <recommendedName>
        <fullName evidence="2">DUF218 domain-containing protein</fullName>
    </recommendedName>
</protein>
<comment type="caution">
    <text evidence="3">The sequence shown here is derived from an EMBL/GenBank/DDBJ whole genome shotgun (WGS) entry which is preliminary data.</text>
</comment>
<keyword evidence="1" id="KW-1133">Transmembrane helix</keyword>
<keyword evidence="1" id="KW-0472">Membrane</keyword>
<dbReference type="InterPro" id="IPR003848">
    <property type="entry name" value="DUF218"/>
</dbReference>
<evidence type="ECO:0000259" key="2">
    <source>
        <dbReference type="Pfam" id="PF02698"/>
    </source>
</evidence>
<dbReference type="CDD" id="cd06259">
    <property type="entry name" value="YdcF-like"/>
    <property type="match status" value="1"/>
</dbReference>
<dbReference type="InterPro" id="IPR051599">
    <property type="entry name" value="Cell_Envelope_Assoc"/>
</dbReference>
<gene>
    <name evidence="3" type="ORF">PghCCS26_31860</name>
</gene>
<feature type="transmembrane region" description="Helical" evidence="1">
    <location>
        <begin position="18"/>
        <end position="39"/>
    </location>
</feature>
<proteinExistence type="predicted"/>
<name>A0ABQ6NNC4_9BACL</name>
<dbReference type="EMBL" id="BTCL01000010">
    <property type="protein sequence ID" value="GMK46058.1"/>
    <property type="molecule type" value="Genomic_DNA"/>
</dbReference>
<dbReference type="RefSeq" id="WP_317980545.1">
    <property type="nucleotide sequence ID" value="NZ_BTCL01000010.1"/>
</dbReference>
<keyword evidence="4" id="KW-1185">Reference proteome</keyword>